<keyword evidence="4" id="KW-1185">Reference proteome</keyword>
<dbReference type="STRING" id="571298.SAMN04488026_100369"/>
<dbReference type="PANTHER" id="PTHR43798:SF31">
    <property type="entry name" value="AB HYDROLASE SUPERFAMILY PROTEIN YCLE"/>
    <property type="match status" value="1"/>
</dbReference>
<evidence type="ECO:0000256" key="1">
    <source>
        <dbReference type="ARBA" id="ARBA00022801"/>
    </source>
</evidence>
<dbReference type="EMBL" id="FNEK01000003">
    <property type="protein sequence ID" value="SDI46219.1"/>
    <property type="molecule type" value="Genomic_DNA"/>
</dbReference>
<sequence length="290" mass="31151">MNFNAQIPVMTEHFIEIGGKRIHAHIEGSGPDVILIHGASMNARDFTFGFVQKLSQHCQVIAFDRPGMGFSDPLHAHGESMSEQAAMLDAAAEALGIERAVIVGHSFGGGVAMAWGLEHPARVGAIVTVAGITMPWPETMEAFRRLASREPDGAALVPVISVVTSRAFTHSTLETIFAPQPVPAGYGDFLVLPPERRRPSFRANTRQIASLAPQVAEMAKRYPALDLPVEVLHGTHDAVGSVMVHARQMARRLPDARLTELAGIGHMPHHVSPDPVLAAIIRAVARAGLH</sequence>
<evidence type="ECO:0000259" key="2">
    <source>
        <dbReference type="Pfam" id="PF00561"/>
    </source>
</evidence>
<organism evidence="3 4">
    <name type="scientific">Aliiruegeria lutimaris</name>
    <dbReference type="NCBI Taxonomy" id="571298"/>
    <lineage>
        <taxon>Bacteria</taxon>
        <taxon>Pseudomonadati</taxon>
        <taxon>Pseudomonadota</taxon>
        <taxon>Alphaproteobacteria</taxon>
        <taxon>Rhodobacterales</taxon>
        <taxon>Roseobacteraceae</taxon>
        <taxon>Aliiruegeria</taxon>
    </lineage>
</organism>
<accession>A0A1G8KS66</accession>
<dbReference type="PANTHER" id="PTHR43798">
    <property type="entry name" value="MONOACYLGLYCEROL LIPASE"/>
    <property type="match status" value="1"/>
</dbReference>
<dbReference type="GO" id="GO:0016787">
    <property type="term" value="F:hydrolase activity"/>
    <property type="evidence" value="ECO:0007669"/>
    <property type="project" value="UniProtKB-KW"/>
</dbReference>
<dbReference type="SUPFAM" id="SSF53474">
    <property type="entry name" value="alpha/beta-Hydrolases"/>
    <property type="match status" value="1"/>
</dbReference>
<dbReference type="InterPro" id="IPR050266">
    <property type="entry name" value="AB_hydrolase_sf"/>
</dbReference>
<dbReference type="GO" id="GO:0016020">
    <property type="term" value="C:membrane"/>
    <property type="evidence" value="ECO:0007669"/>
    <property type="project" value="TreeGrafter"/>
</dbReference>
<keyword evidence="1" id="KW-0378">Hydrolase</keyword>
<dbReference type="Pfam" id="PF00561">
    <property type="entry name" value="Abhydrolase_1"/>
    <property type="match status" value="1"/>
</dbReference>
<gene>
    <name evidence="3" type="ORF">SAMN04488026_100369</name>
</gene>
<dbReference type="InterPro" id="IPR029058">
    <property type="entry name" value="AB_hydrolase_fold"/>
</dbReference>
<dbReference type="InterPro" id="IPR000073">
    <property type="entry name" value="AB_hydrolase_1"/>
</dbReference>
<dbReference type="Gene3D" id="3.40.50.1820">
    <property type="entry name" value="alpha/beta hydrolase"/>
    <property type="match status" value="1"/>
</dbReference>
<protein>
    <submittedName>
        <fullName evidence="3">Pimeloyl-ACP methyl ester carboxylesterase</fullName>
    </submittedName>
</protein>
<feature type="domain" description="AB hydrolase-1" evidence="2">
    <location>
        <begin position="33"/>
        <end position="272"/>
    </location>
</feature>
<evidence type="ECO:0000313" key="4">
    <source>
        <dbReference type="Proteomes" id="UP000199382"/>
    </source>
</evidence>
<name>A0A1G8KS66_9RHOB</name>
<reference evidence="3 4" key="1">
    <citation type="submission" date="2016-10" db="EMBL/GenBank/DDBJ databases">
        <authorList>
            <person name="de Groot N.N."/>
        </authorList>
    </citation>
    <scope>NUCLEOTIDE SEQUENCE [LARGE SCALE GENOMIC DNA]</scope>
    <source>
        <strain evidence="3 4">DSM 25294</strain>
    </source>
</reference>
<proteinExistence type="predicted"/>
<evidence type="ECO:0000313" key="3">
    <source>
        <dbReference type="EMBL" id="SDI46219.1"/>
    </source>
</evidence>
<dbReference type="PRINTS" id="PR00111">
    <property type="entry name" value="ABHYDROLASE"/>
</dbReference>
<dbReference type="Proteomes" id="UP000199382">
    <property type="component" value="Unassembled WGS sequence"/>
</dbReference>
<dbReference type="AlphaFoldDB" id="A0A1G8KS66"/>